<evidence type="ECO:0000313" key="4">
    <source>
        <dbReference type="Proteomes" id="UP000658656"/>
    </source>
</evidence>
<dbReference type="InterPro" id="IPR033134">
    <property type="entry name" value="Asp/Glu_racemase_AS_2"/>
</dbReference>
<dbReference type="GO" id="GO:0047661">
    <property type="term" value="F:amino-acid racemase activity"/>
    <property type="evidence" value="ECO:0007669"/>
    <property type="project" value="InterPro"/>
</dbReference>
<comment type="similarity">
    <text evidence="1">Belongs to the aspartate/glutamate racemases family.</text>
</comment>
<evidence type="ECO:0000256" key="1">
    <source>
        <dbReference type="ARBA" id="ARBA00007847"/>
    </source>
</evidence>
<dbReference type="SUPFAM" id="SSF53681">
    <property type="entry name" value="Aspartate/glutamate racemase"/>
    <property type="match status" value="2"/>
</dbReference>
<dbReference type="Pfam" id="PF01177">
    <property type="entry name" value="Asp_Glu_race"/>
    <property type="match status" value="1"/>
</dbReference>
<dbReference type="Gene3D" id="3.40.50.1860">
    <property type="match status" value="2"/>
</dbReference>
<dbReference type="InterPro" id="IPR018187">
    <property type="entry name" value="Asp/Glu_racemase_AS_1"/>
</dbReference>
<dbReference type="Proteomes" id="UP000658656">
    <property type="component" value="Unassembled WGS sequence"/>
</dbReference>
<dbReference type="PROSITE" id="PS00924">
    <property type="entry name" value="ASP_GLU_RACEMASE_2"/>
    <property type="match status" value="1"/>
</dbReference>
<name>A0A8H9IVL3_9PSEU</name>
<dbReference type="AlphaFoldDB" id="A0A8H9IVL3"/>
<dbReference type="PROSITE" id="PS00923">
    <property type="entry name" value="ASP_GLU_RACEMASE_1"/>
    <property type="match status" value="1"/>
</dbReference>
<reference evidence="3" key="2">
    <citation type="submission" date="2020-09" db="EMBL/GenBank/DDBJ databases">
        <authorList>
            <person name="Sun Q."/>
            <person name="Zhou Y."/>
        </authorList>
    </citation>
    <scope>NUCLEOTIDE SEQUENCE</scope>
    <source>
        <strain evidence="3">CGMCC 4.7679</strain>
    </source>
</reference>
<proteinExistence type="inferred from homology"/>
<accession>A0A8H9IVL3</accession>
<gene>
    <name evidence="3" type="ORF">GCM10017566_45280</name>
</gene>
<dbReference type="InterPro" id="IPR015942">
    <property type="entry name" value="Asp/Glu/hydantoin_racemase"/>
</dbReference>
<dbReference type="RefSeq" id="WP_145932804.1">
    <property type="nucleotide sequence ID" value="NZ_BNAV01000006.1"/>
</dbReference>
<evidence type="ECO:0000313" key="3">
    <source>
        <dbReference type="EMBL" id="GHF66434.1"/>
    </source>
</evidence>
<keyword evidence="4" id="KW-1185">Reference proteome</keyword>
<organism evidence="3 4">
    <name type="scientific">Amycolatopsis bartoniae</name>
    <dbReference type="NCBI Taxonomy" id="941986"/>
    <lineage>
        <taxon>Bacteria</taxon>
        <taxon>Bacillati</taxon>
        <taxon>Actinomycetota</taxon>
        <taxon>Actinomycetes</taxon>
        <taxon>Pseudonocardiales</taxon>
        <taxon>Pseudonocardiaceae</taxon>
        <taxon>Amycolatopsis</taxon>
    </lineage>
</organism>
<keyword evidence="2" id="KW-0413">Isomerase</keyword>
<protein>
    <submittedName>
        <fullName evidence="3">Aspartate racemase</fullName>
    </submittedName>
</protein>
<dbReference type="EMBL" id="BNAV01000006">
    <property type="protein sequence ID" value="GHF66434.1"/>
    <property type="molecule type" value="Genomic_DNA"/>
</dbReference>
<evidence type="ECO:0000256" key="2">
    <source>
        <dbReference type="ARBA" id="ARBA00023235"/>
    </source>
</evidence>
<dbReference type="InterPro" id="IPR001920">
    <property type="entry name" value="Asp/Glu_race"/>
</dbReference>
<dbReference type="PANTHER" id="PTHR21198">
    <property type="entry name" value="GLUTAMATE RACEMASE"/>
    <property type="match status" value="1"/>
</dbReference>
<dbReference type="InterPro" id="IPR004380">
    <property type="entry name" value="Asp_race"/>
</dbReference>
<dbReference type="PANTHER" id="PTHR21198:SF7">
    <property type="entry name" value="ASPARTATE-GLUTAMATE RACEMASE FAMILY"/>
    <property type="match status" value="1"/>
</dbReference>
<reference evidence="3" key="1">
    <citation type="journal article" date="2014" name="Int. J. Syst. Evol. Microbiol.">
        <title>Complete genome sequence of Corynebacterium casei LMG S-19264T (=DSM 44701T), isolated from a smear-ripened cheese.</title>
        <authorList>
            <consortium name="US DOE Joint Genome Institute (JGI-PGF)"/>
            <person name="Walter F."/>
            <person name="Albersmeier A."/>
            <person name="Kalinowski J."/>
            <person name="Ruckert C."/>
        </authorList>
    </citation>
    <scope>NUCLEOTIDE SEQUENCE</scope>
    <source>
        <strain evidence="3">CGMCC 4.7679</strain>
    </source>
</reference>
<dbReference type="OrthoDB" id="9803739at2"/>
<dbReference type="NCBIfam" id="TIGR00035">
    <property type="entry name" value="asp_race"/>
    <property type="match status" value="1"/>
</dbReference>
<comment type="caution">
    <text evidence="3">The sequence shown here is derived from an EMBL/GenBank/DDBJ whole genome shotgun (WGS) entry which is preliminary data.</text>
</comment>
<sequence length="250" mass="26417">MLTPTTAIIGILGGMGPLATADLYRKIIHSTPAARDQDHLPVVVWADPSVPDRTTALTARGADPTPWLIRGAHRLEALGADVIAVPCNTAHAFLPEVRNTARARIMDMIEETSRYVTRELPHIATVGVLASAGVVQAGLYHGPLERAGLTVLVPEEPSQRAHVSAAIRLIKGGDTGEAPRQALTQAARALVARGAEALIAGCTEFPLVLISTAAGLPVIDPTWVLARATVRAAREWTTDALADRRANNPS</sequence>